<gene>
    <name evidence="1" type="ORF">BV898_19544</name>
</gene>
<proteinExistence type="predicted"/>
<evidence type="ECO:0000313" key="2">
    <source>
        <dbReference type="Proteomes" id="UP000192578"/>
    </source>
</evidence>
<dbReference type="AlphaFoldDB" id="A0A9X6NJT5"/>
<reference evidence="2" key="1">
    <citation type="submission" date="2017-01" db="EMBL/GenBank/DDBJ databases">
        <title>Comparative genomics of anhydrobiosis in the tardigrade Hypsibius dujardini.</title>
        <authorList>
            <person name="Yoshida Y."/>
            <person name="Koutsovoulos G."/>
            <person name="Laetsch D."/>
            <person name="Stevens L."/>
            <person name="Kumar S."/>
            <person name="Horikawa D."/>
            <person name="Ishino K."/>
            <person name="Komine S."/>
            <person name="Tomita M."/>
            <person name="Blaxter M."/>
            <person name="Arakawa K."/>
        </authorList>
    </citation>
    <scope>NUCLEOTIDE SEQUENCE [LARGE SCALE GENOMIC DNA]</scope>
    <source>
        <strain evidence="2">Z151</strain>
    </source>
</reference>
<comment type="caution">
    <text evidence="1">The sequence shown here is derived from an EMBL/GenBank/DDBJ whole genome shotgun (WGS) entry which is preliminary data.</text>
</comment>
<organism evidence="1 2">
    <name type="scientific">Hypsibius exemplaris</name>
    <name type="common">Freshwater tardigrade</name>
    <dbReference type="NCBI Taxonomy" id="2072580"/>
    <lineage>
        <taxon>Eukaryota</taxon>
        <taxon>Metazoa</taxon>
        <taxon>Ecdysozoa</taxon>
        <taxon>Tardigrada</taxon>
        <taxon>Eutardigrada</taxon>
        <taxon>Parachela</taxon>
        <taxon>Hypsibioidea</taxon>
        <taxon>Hypsibiidae</taxon>
        <taxon>Hypsibius</taxon>
    </lineage>
</organism>
<dbReference type="Proteomes" id="UP000192578">
    <property type="component" value="Unassembled WGS sequence"/>
</dbReference>
<dbReference type="EMBL" id="MTYJ01000561">
    <property type="protein sequence ID" value="OWA55157.1"/>
    <property type="molecule type" value="Genomic_DNA"/>
</dbReference>
<evidence type="ECO:0000313" key="1">
    <source>
        <dbReference type="EMBL" id="OWA55157.1"/>
    </source>
</evidence>
<keyword evidence="2" id="KW-1185">Reference proteome</keyword>
<accession>A0A9X6NJT5</accession>
<protein>
    <submittedName>
        <fullName evidence="1">Uncharacterized protein</fullName>
    </submittedName>
</protein>
<sequence length="143" mass="15360">MFLLPRAPALVRVLVTWVVAVAVQSPLRIVLPLDVLSVALLHLVRMLGGSVQLGGGAGAVAVIGRIWRLSPNGTRLILIDGSDRPGIVDGLFELAALVSRPCYSLRGHFSRCALGFFGPWAKEHPAFSVLSGQVTCWQFLHVV</sequence>
<name>A0A9X6NJT5_HYPEX</name>